<keyword evidence="17" id="KW-1208">Phospholipid metabolism</keyword>
<dbReference type="RefSeq" id="WP_245168130.1">
    <property type="nucleotide sequence ID" value="NZ_JAATJA010000001.1"/>
</dbReference>
<organism evidence="21 22">
    <name type="scientific">Desulfobaculum xiamenense</name>
    <dbReference type="NCBI Taxonomy" id="995050"/>
    <lineage>
        <taxon>Bacteria</taxon>
        <taxon>Pseudomonadati</taxon>
        <taxon>Thermodesulfobacteriota</taxon>
        <taxon>Desulfovibrionia</taxon>
        <taxon>Desulfovibrionales</taxon>
        <taxon>Desulfovibrionaceae</taxon>
        <taxon>Desulfobaculum</taxon>
    </lineage>
</organism>
<evidence type="ECO:0000256" key="13">
    <source>
        <dbReference type="ARBA" id="ARBA00022989"/>
    </source>
</evidence>
<evidence type="ECO:0000313" key="21">
    <source>
        <dbReference type="EMBL" id="NJB67591.1"/>
    </source>
</evidence>
<sequence length="303" mass="32484">MPNTTEPPPGTNPNPDRASGHITTMNSSHKKRILTAVILLPILAGAIAARGWFEFAALAAIATVGLWEFYGMFWKDARHTWLRLSGAALGVLILWAGKTGHYGLILAALIGAFWVSSLAFLLRFSRHPEEQTEANSFGLASVLVTGLMYVPVMLQFFFSFLRVEIVVVLAAVMAADTGAFYAGSLVGGPKIWPVISPKKTWAGSIGGMTASVLVCLIAGGVDEYMLAGAGAGRPWWMWALLGMGLNISSQFGDFIESALKRRQSVKDSGTLLPGHGGVLDRIDSLLLAVATYAGLDAVFHFFR</sequence>
<name>A0A846QH94_9BACT</name>
<keyword evidence="22" id="KW-1185">Reference proteome</keyword>
<keyword evidence="14" id="KW-0443">Lipid metabolism</keyword>
<gene>
    <name evidence="21" type="ORF">GGQ74_001231</name>
</gene>
<keyword evidence="12 18" id="KW-0548">Nucleotidyltransferase</keyword>
<evidence type="ECO:0000256" key="11">
    <source>
        <dbReference type="ARBA" id="ARBA00022692"/>
    </source>
</evidence>
<dbReference type="EMBL" id="JAATJA010000001">
    <property type="protein sequence ID" value="NJB67591.1"/>
    <property type="molecule type" value="Genomic_DNA"/>
</dbReference>
<proteinExistence type="inferred from homology"/>
<feature type="transmembrane region" description="Helical" evidence="20">
    <location>
        <begin position="235"/>
        <end position="255"/>
    </location>
</feature>
<evidence type="ECO:0000256" key="6">
    <source>
        <dbReference type="ARBA" id="ARBA00012487"/>
    </source>
</evidence>
<accession>A0A846QH94</accession>
<evidence type="ECO:0000256" key="12">
    <source>
        <dbReference type="ARBA" id="ARBA00022695"/>
    </source>
</evidence>
<dbReference type="UniPathway" id="UPA00557">
    <property type="reaction ID" value="UER00614"/>
</dbReference>
<keyword evidence="15 20" id="KW-0472">Membrane</keyword>
<evidence type="ECO:0000256" key="5">
    <source>
        <dbReference type="ARBA" id="ARBA00010185"/>
    </source>
</evidence>
<keyword evidence="16" id="KW-0594">Phospholipid biosynthesis</keyword>
<dbReference type="EC" id="2.7.7.41" evidence="6 18"/>
<evidence type="ECO:0000256" key="7">
    <source>
        <dbReference type="ARBA" id="ARBA00019373"/>
    </source>
</evidence>
<feature type="transmembrane region" description="Helical" evidence="20">
    <location>
        <begin position="55"/>
        <end position="73"/>
    </location>
</feature>
<feature type="compositionally biased region" description="Pro residues" evidence="19">
    <location>
        <begin position="1"/>
        <end position="12"/>
    </location>
</feature>
<dbReference type="InterPro" id="IPR000374">
    <property type="entry name" value="PC_trans"/>
</dbReference>
<evidence type="ECO:0000313" key="22">
    <source>
        <dbReference type="Proteomes" id="UP000580856"/>
    </source>
</evidence>
<feature type="transmembrane region" description="Helical" evidence="20">
    <location>
        <begin position="80"/>
        <end position="97"/>
    </location>
</feature>
<evidence type="ECO:0000256" key="20">
    <source>
        <dbReference type="SAM" id="Phobius"/>
    </source>
</evidence>
<evidence type="ECO:0000256" key="1">
    <source>
        <dbReference type="ARBA" id="ARBA00001698"/>
    </source>
</evidence>
<protein>
    <recommendedName>
        <fullName evidence="7 18">Phosphatidate cytidylyltransferase</fullName>
        <ecNumber evidence="6 18">2.7.7.41</ecNumber>
    </recommendedName>
</protein>
<feature type="transmembrane region" description="Helical" evidence="20">
    <location>
        <begin position="136"/>
        <end position="159"/>
    </location>
</feature>
<reference evidence="21 22" key="1">
    <citation type="submission" date="2020-03" db="EMBL/GenBank/DDBJ databases">
        <title>Genomic Encyclopedia of Type Strains, Phase IV (KMG-IV): sequencing the most valuable type-strain genomes for metagenomic binning, comparative biology and taxonomic classification.</title>
        <authorList>
            <person name="Goeker M."/>
        </authorList>
    </citation>
    <scope>NUCLEOTIDE SEQUENCE [LARGE SCALE GENOMIC DNA]</scope>
    <source>
        <strain evidence="21 22">DSM 24233</strain>
    </source>
</reference>
<comment type="similarity">
    <text evidence="5 18">Belongs to the CDS family.</text>
</comment>
<comment type="pathway">
    <text evidence="3 18">Phospholipid metabolism; CDP-diacylglycerol biosynthesis; CDP-diacylglycerol from sn-glycerol 3-phosphate: step 3/3.</text>
</comment>
<keyword evidence="10 18" id="KW-0808">Transferase</keyword>
<dbReference type="AlphaFoldDB" id="A0A846QH94"/>
<comment type="pathway">
    <text evidence="4">Lipid metabolism.</text>
</comment>
<evidence type="ECO:0000256" key="17">
    <source>
        <dbReference type="ARBA" id="ARBA00023264"/>
    </source>
</evidence>
<dbReference type="GO" id="GO:0004605">
    <property type="term" value="F:phosphatidate cytidylyltransferase activity"/>
    <property type="evidence" value="ECO:0007669"/>
    <property type="project" value="UniProtKB-EC"/>
</dbReference>
<dbReference type="GO" id="GO:0016024">
    <property type="term" value="P:CDP-diacylglycerol biosynthetic process"/>
    <property type="evidence" value="ECO:0007669"/>
    <property type="project" value="UniProtKB-UniPathway"/>
</dbReference>
<evidence type="ECO:0000256" key="9">
    <source>
        <dbReference type="ARBA" id="ARBA00022516"/>
    </source>
</evidence>
<dbReference type="Pfam" id="PF01148">
    <property type="entry name" value="CTP_transf_1"/>
    <property type="match status" value="1"/>
</dbReference>
<comment type="catalytic activity">
    <reaction evidence="1 18">
        <text>a 1,2-diacyl-sn-glycero-3-phosphate + CTP + H(+) = a CDP-1,2-diacyl-sn-glycerol + diphosphate</text>
        <dbReference type="Rhea" id="RHEA:16229"/>
        <dbReference type="ChEBI" id="CHEBI:15378"/>
        <dbReference type="ChEBI" id="CHEBI:33019"/>
        <dbReference type="ChEBI" id="CHEBI:37563"/>
        <dbReference type="ChEBI" id="CHEBI:58332"/>
        <dbReference type="ChEBI" id="CHEBI:58608"/>
        <dbReference type="EC" id="2.7.7.41"/>
    </reaction>
</comment>
<dbReference type="PROSITE" id="PS01315">
    <property type="entry name" value="CDS"/>
    <property type="match status" value="1"/>
</dbReference>
<keyword evidence="8" id="KW-1003">Cell membrane</keyword>
<evidence type="ECO:0000256" key="15">
    <source>
        <dbReference type="ARBA" id="ARBA00023136"/>
    </source>
</evidence>
<evidence type="ECO:0000256" key="4">
    <source>
        <dbReference type="ARBA" id="ARBA00005189"/>
    </source>
</evidence>
<keyword evidence="9" id="KW-0444">Lipid biosynthesis</keyword>
<feature type="transmembrane region" description="Helical" evidence="20">
    <location>
        <begin position="165"/>
        <end position="188"/>
    </location>
</feature>
<evidence type="ECO:0000256" key="18">
    <source>
        <dbReference type="RuleBase" id="RU003938"/>
    </source>
</evidence>
<evidence type="ECO:0000256" key="10">
    <source>
        <dbReference type="ARBA" id="ARBA00022679"/>
    </source>
</evidence>
<keyword evidence="11 18" id="KW-0812">Transmembrane</keyword>
<feature type="transmembrane region" description="Helical" evidence="20">
    <location>
        <begin position="200"/>
        <end position="220"/>
    </location>
</feature>
<dbReference type="PANTHER" id="PTHR46382:SF1">
    <property type="entry name" value="PHOSPHATIDATE CYTIDYLYLTRANSFERASE"/>
    <property type="match status" value="1"/>
</dbReference>
<dbReference type="Proteomes" id="UP000580856">
    <property type="component" value="Unassembled WGS sequence"/>
</dbReference>
<evidence type="ECO:0000256" key="19">
    <source>
        <dbReference type="SAM" id="MobiDB-lite"/>
    </source>
</evidence>
<evidence type="ECO:0000256" key="16">
    <source>
        <dbReference type="ARBA" id="ARBA00023209"/>
    </source>
</evidence>
<evidence type="ECO:0000256" key="3">
    <source>
        <dbReference type="ARBA" id="ARBA00005119"/>
    </source>
</evidence>
<comment type="caution">
    <text evidence="21">The sequence shown here is derived from an EMBL/GenBank/DDBJ whole genome shotgun (WGS) entry which is preliminary data.</text>
</comment>
<dbReference type="GO" id="GO:0005886">
    <property type="term" value="C:plasma membrane"/>
    <property type="evidence" value="ECO:0007669"/>
    <property type="project" value="UniProtKB-SubCell"/>
</dbReference>
<dbReference type="PANTHER" id="PTHR46382">
    <property type="entry name" value="PHOSPHATIDATE CYTIDYLYLTRANSFERASE"/>
    <property type="match status" value="1"/>
</dbReference>
<comment type="subcellular location">
    <subcellularLocation>
        <location evidence="2">Cell membrane</location>
        <topology evidence="2">Multi-pass membrane protein</topology>
    </subcellularLocation>
</comment>
<feature type="transmembrane region" description="Helical" evidence="20">
    <location>
        <begin position="33"/>
        <end position="49"/>
    </location>
</feature>
<evidence type="ECO:0000256" key="14">
    <source>
        <dbReference type="ARBA" id="ARBA00023098"/>
    </source>
</evidence>
<feature type="transmembrane region" description="Helical" evidence="20">
    <location>
        <begin position="103"/>
        <end position="124"/>
    </location>
</feature>
<evidence type="ECO:0000256" key="2">
    <source>
        <dbReference type="ARBA" id="ARBA00004651"/>
    </source>
</evidence>
<evidence type="ECO:0000256" key="8">
    <source>
        <dbReference type="ARBA" id="ARBA00022475"/>
    </source>
</evidence>
<feature type="region of interest" description="Disordered" evidence="19">
    <location>
        <begin position="1"/>
        <end position="22"/>
    </location>
</feature>
<keyword evidence="13 20" id="KW-1133">Transmembrane helix</keyword>